<evidence type="ECO:0000313" key="6">
    <source>
        <dbReference type="EMBL" id="KAK7837730.1"/>
    </source>
</evidence>
<dbReference type="AlphaFoldDB" id="A0AAW0KFS0"/>
<dbReference type="Proteomes" id="UP000237347">
    <property type="component" value="Unassembled WGS sequence"/>
</dbReference>
<sequence>MSSLIKQLANCNQTARNKALRLLLKTWLPSQQSLSEEDLKKLWKGLFYCVWHADNPLFQSQLIDRLSSLLLRLPLPLSFRYLACFLLTIRREWPGIDALRLDKFYLLIRRFLHYSFVLLKTQKWDLGVCVKFVDLLLENTVFANDKFRGNGVNYHVVSVFLEEFRGFLPVRAEVVGVLLRPFVSVMGKSGDKVLCNKIKGCVFDVLVKMGGKLLEVKKVGGAECGVDSSEDFVVFGTIALTMGFSKEFYEMGSSAECLQGNRKVLFGLYEGFSKLEKDLAASGVEVSIPDIVENDEEEEVPTLVPIAPEVKMGGNAVNGCADDDKALKKCKNKDKKKKGSGGSGKTSTKKKKKLKNEISDMIIENGPTGVENENVVIANGDNSVDEIVSDGSLIEFNESVISNLQMQFEKVAAEAGLENDVASARNLPKIKVNGTVSKKRKRTKSMDGKQSQNHELNTEGDAEGGMTAKSGEKSAKKVRFSMKNNLVWKPQSPLPPQSVRIPPSVTPRGSALKKGVPPGPIREMLPATKMMKKRAVAVKKASLLGLFLGAKIQSFEENSPDCMLRDCVNQELPEELEEHEEEPEDQMQAWALKFA</sequence>
<feature type="region of interest" description="Disordered" evidence="5">
    <location>
        <begin position="432"/>
        <end position="474"/>
    </location>
</feature>
<accession>A0AAW0KFS0</accession>
<dbReference type="PANTHER" id="PTHR13026">
    <property type="entry name" value="NNP-1 PROTEIN NOVEL NUCLEAR PROTEIN 1 NOP52"/>
    <property type="match status" value="1"/>
</dbReference>
<gene>
    <name evidence="6" type="primary">Rrp1b</name>
    <name evidence="6" type="ORF">CFP56_020840</name>
</gene>
<reference evidence="6 7" key="1">
    <citation type="journal article" date="2018" name="Sci. Data">
        <title>The draft genome sequence of cork oak.</title>
        <authorList>
            <person name="Ramos A.M."/>
            <person name="Usie A."/>
            <person name="Barbosa P."/>
            <person name="Barros P.M."/>
            <person name="Capote T."/>
            <person name="Chaves I."/>
            <person name="Simoes F."/>
            <person name="Abreu I."/>
            <person name="Carrasquinho I."/>
            <person name="Faro C."/>
            <person name="Guimaraes J.B."/>
            <person name="Mendonca D."/>
            <person name="Nobrega F."/>
            <person name="Rodrigues L."/>
            <person name="Saibo N.J.M."/>
            <person name="Varela M.C."/>
            <person name="Egas C."/>
            <person name="Matos J."/>
            <person name="Miguel C.M."/>
            <person name="Oliveira M.M."/>
            <person name="Ricardo C.P."/>
            <person name="Goncalves S."/>
        </authorList>
    </citation>
    <scope>NUCLEOTIDE SEQUENCE [LARGE SCALE GENOMIC DNA]</scope>
    <source>
        <strain evidence="7">cv. HL8</strain>
    </source>
</reference>
<comment type="similarity">
    <text evidence="2">Belongs to the RRP1 family.</text>
</comment>
<keyword evidence="4" id="KW-0539">Nucleus</keyword>
<organism evidence="6 7">
    <name type="scientific">Quercus suber</name>
    <name type="common">Cork oak</name>
    <dbReference type="NCBI Taxonomy" id="58331"/>
    <lineage>
        <taxon>Eukaryota</taxon>
        <taxon>Viridiplantae</taxon>
        <taxon>Streptophyta</taxon>
        <taxon>Embryophyta</taxon>
        <taxon>Tracheophyta</taxon>
        <taxon>Spermatophyta</taxon>
        <taxon>Magnoliopsida</taxon>
        <taxon>eudicotyledons</taxon>
        <taxon>Gunneridae</taxon>
        <taxon>Pentapetalae</taxon>
        <taxon>rosids</taxon>
        <taxon>fabids</taxon>
        <taxon>Fagales</taxon>
        <taxon>Fagaceae</taxon>
        <taxon>Quercus</taxon>
    </lineage>
</organism>
<evidence type="ECO:0000256" key="2">
    <source>
        <dbReference type="ARBA" id="ARBA00006374"/>
    </source>
</evidence>
<name>A0AAW0KFS0_QUESU</name>
<evidence type="ECO:0000256" key="5">
    <source>
        <dbReference type="SAM" id="MobiDB-lite"/>
    </source>
</evidence>
<dbReference type="GO" id="GO:0030688">
    <property type="term" value="C:preribosome, small subunit precursor"/>
    <property type="evidence" value="ECO:0007669"/>
    <property type="project" value="InterPro"/>
</dbReference>
<evidence type="ECO:0000256" key="1">
    <source>
        <dbReference type="ARBA" id="ARBA00004123"/>
    </source>
</evidence>
<comment type="caution">
    <text evidence="6">The sequence shown here is derived from an EMBL/GenBank/DDBJ whole genome shotgun (WGS) entry which is preliminary data.</text>
</comment>
<dbReference type="InterPro" id="IPR010301">
    <property type="entry name" value="RRP1"/>
</dbReference>
<dbReference type="Pfam" id="PF05997">
    <property type="entry name" value="Nop52"/>
    <property type="match status" value="1"/>
</dbReference>
<proteinExistence type="inferred from homology"/>
<feature type="region of interest" description="Disordered" evidence="5">
    <location>
        <begin position="487"/>
        <end position="521"/>
    </location>
</feature>
<dbReference type="GO" id="GO:0006364">
    <property type="term" value="P:rRNA processing"/>
    <property type="evidence" value="ECO:0007669"/>
    <property type="project" value="UniProtKB-KW"/>
</dbReference>
<feature type="region of interest" description="Disordered" evidence="5">
    <location>
        <begin position="331"/>
        <end position="353"/>
    </location>
</feature>
<keyword evidence="3" id="KW-0698">rRNA processing</keyword>
<protein>
    <submittedName>
        <fullName evidence="6">Ribosomal rna processing protein 1 like protein b</fullName>
    </submittedName>
</protein>
<dbReference type="PANTHER" id="PTHR13026:SF0">
    <property type="entry name" value="RIBOSOMAL RNA PROCESSING 1B"/>
    <property type="match status" value="1"/>
</dbReference>
<comment type="subcellular location">
    <subcellularLocation>
        <location evidence="1">Nucleus</location>
    </subcellularLocation>
</comment>
<evidence type="ECO:0000256" key="4">
    <source>
        <dbReference type="ARBA" id="ARBA00023242"/>
    </source>
</evidence>
<evidence type="ECO:0000256" key="3">
    <source>
        <dbReference type="ARBA" id="ARBA00022552"/>
    </source>
</evidence>
<evidence type="ECO:0000313" key="7">
    <source>
        <dbReference type="Proteomes" id="UP000237347"/>
    </source>
</evidence>
<keyword evidence="7" id="KW-1185">Reference proteome</keyword>
<dbReference type="EMBL" id="PKMF04000323">
    <property type="protein sequence ID" value="KAK7837730.1"/>
    <property type="molecule type" value="Genomic_DNA"/>
</dbReference>
<dbReference type="GO" id="GO:0005634">
    <property type="term" value="C:nucleus"/>
    <property type="evidence" value="ECO:0007669"/>
    <property type="project" value="UniProtKB-SubCell"/>
</dbReference>